<dbReference type="GO" id="GO:0003677">
    <property type="term" value="F:DNA binding"/>
    <property type="evidence" value="ECO:0007669"/>
    <property type="project" value="UniProtKB-KW"/>
</dbReference>
<dbReference type="PROSITE" id="PS50888">
    <property type="entry name" value="BHLH"/>
    <property type="match status" value="1"/>
</dbReference>
<dbReference type="PANTHER" id="PTHR45844">
    <property type="entry name" value="TRANSCRIPTION FACTOR BHLH30"/>
    <property type="match status" value="1"/>
</dbReference>
<evidence type="ECO:0000313" key="8">
    <source>
        <dbReference type="Proteomes" id="UP000036987"/>
    </source>
</evidence>
<keyword evidence="4" id="KW-0804">Transcription</keyword>
<evidence type="ECO:0000256" key="1">
    <source>
        <dbReference type="ARBA" id="ARBA00005510"/>
    </source>
</evidence>
<dbReference type="OMA" id="PAYEYTQ"/>
<keyword evidence="8" id="KW-1185">Reference proteome</keyword>
<dbReference type="InterPro" id="IPR036638">
    <property type="entry name" value="HLH_DNA-bd_sf"/>
</dbReference>
<dbReference type="PANTHER" id="PTHR45844:SF19">
    <property type="entry name" value="TRANSCRIPTION FACTOR BHLH106-RELATED"/>
    <property type="match status" value="1"/>
</dbReference>
<evidence type="ECO:0000256" key="3">
    <source>
        <dbReference type="ARBA" id="ARBA00023125"/>
    </source>
</evidence>
<reference evidence="8" key="1">
    <citation type="journal article" date="2016" name="Nature">
        <title>The genome of the seagrass Zostera marina reveals angiosperm adaptation to the sea.</title>
        <authorList>
            <person name="Olsen J.L."/>
            <person name="Rouze P."/>
            <person name="Verhelst B."/>
            <person name="Lin Y.-C."/>
            <person name="Bayer T."/>
            <person name="Collen J."/>
            <person name="Dattolo E."/>
            <person name="De Paoli E."/>
            <person name="Dittami S."/>
            <person name="Maumus F."/>
            <person name="Michel G."/>
            <person name="Kersting A."/>
            <person name="Lauritano C."/>
            <person name="Lohaus R."/>
            <person name="Toepel M."/>
            <person name="Tonon T."/>
            <person name="Vanneste K."/>
            <person name="Amirebrahimi M."/>
            <person name="Brakel J."/>
            <person name="Bostroem C."/>
            <person name="Chovatia M."/>
            <person name="Grimwood J."/>
            <person name="Jenkins J.W."/>
            <person name="Jueterbock A."/>
            <person name="Mraz A."/>
            <person name="Stam W.T."/>
            <person name="Tice H."/>
            <person name="Bornberg-Bauer E."/>
            <person name="Green P.J."/>
            <person name="Pearson G.A."/>
            <person name="Procaccini G."/>
            <person name="Duarte C.M."/>
            <person name="Schmutz J."/>
            <person name="Reusch T.B.H."/>
            <person name="Van de Peer Y."/>
        </authorList>
    </citation>
    <scope>NUCLEOTIDE SEQUENCE [LARGE SCALE GENOMIC DNA]</scope>
    <source>
        <strain evidence="8">cv. Finnish</strain>
    </source>
</reference>
<dbReference type="SUPFAM" id="SSF47459">
    <property type="entry name" value="HLH, helix-loop-helix DNA-binding domain"/>
    <property type="match status" value="1"/>
</dbReference>
<feature type="domain" description="BHLH" evidence="6">
    <location>
        <begin position="39"/>
        <end position="88"/>
    </location>
</feature>
<dbReference type="EMBL" id="LFYR01000692">
    <property type="protein sequence ID" value="KMZ71016.1"/>
    <property type="molecule type" value="Genomic_DNA"/>
</dbReference>
<accession>A0A0K9PPW8</accession>
<evidence type="ECO:0000259" key="6">
    <source>
        <dbReference type="PROSITE" id="PS50888"/>
    </source>
</evidence>
<gene>
    <name evidence="7" type="ORF">ZOSMA_18G01140</name>
</gene>
<organism evidence="7 8">
    <name type="scientific">Zostera marina</name>
    <name type="common">Eelgrass</name>
    <dbReference type="NCBI Taxonomy" id="29655"/>
    <lineage>
        <taxon>Eukaryota</taxon>
        <taxon>Viridiplantae</taxon>
        <taxon>Streptophyta</taxon>
        <taxon>Embryophyta</taxon>
        <taxon>Tracheophyta</taxon>
        <taxon>Spermatophyta</taxon>
        <taxon>Magnoliopsida</taxon>
        <taxon>Liliopsida</taxon>
        <taxon>Zosteraceae</taxon>
        <taxon>Zostera</taxon>
    </lineage>
</organism>
<sequence length="218" mass="24168">MYSDVYGRLGSTSAAGGGGFMAAALSAATSTIAVDRAGIASRNHREAEKRRRERIKSHLDRLRHLLSCDPKIDKATLLAKAVAHVRDLKQQTSQIPDVDRFPTEIDSITISTTADRSNILKVTLCCDDRPRLFPDLIDTLKSLRLRTVRAELATVCGRVRCVFLVAKETEDEEEEEEEVLREALKAVVEKDVTGAGGSSVGCDRMKRRRVVERDDDDD</sequence>
<comment type="caution">
    <text evidence="7">The sequence shown here is derived from an EMBL/GenBank/DDBJ whole genome shotgun (WGS) entry which is preliminary data.</text>
</comment>
<dbReference type="AlphaFoldDB" id="A0A0K9PPW8"/>
<evidence type="ECO:0000256" key="5">
    <source>
        <dbReference type="SAM" id="MobiDB-lite"/>
    </source>
</evidence>
<comment type="similarity">
    <text evidence="1">Belongs to the bHLH protein family.</text>
</comment>
<dbReference type="OrthoDB" id="71302at2759"/>
<dbReference type="GO" id="GO:0003700">
    <property type="term" value="F:DNA-binding transcription factor activity"/>
    <property type="evidence" value="ECO:0007669"/>
    <property type="project" value="InterPro"/>
</dbReference>
<dbReference type="Gene3D" id="4.10.280.10">
    <property type="entry name" value="Helix-loop-helix DNA-binding domain"/>
    <property type="match status" value="1"/>
</dbReference>
<dbReference type="InterPro" id="IPR011598">
    <property type="entry name" value="bHLH_dom"/>
</dbReference>
<dbReference type="InterPro" id="IPR045847">
    <property type="entry name" value="AIG1-like"/>
</dbReference>
<dbReference type="Proteomes" id="UP000036987">
    <property type="component" value="Unassembled WGS sequence"/>
</dbReference>
<proteinExistence type="inferred from homology"/>
<keyword evidence="3" id="KW-0238">DNA-binding</keyword>
<evidence type="ECO:0000256" key="2">
    <source>
        <dbReference type="ARBA" id="ARBA00023015"/>
    </source>
</evidence>
<dbReference type="SMART" id="SM00353">
    <property type="entry name" value="HLH"/>
    <property type="match status" value="1"/>
</dbReference>
<keyword evidence="2" id="KW-0805">Transcription regulation</keyword>
<name>A0A0K9PPW8_ZOSMR</name>
<dbReference type="Pfam" id="PF00010">
    <property type="entry name" value="HLH"/>
    <property type="match status" value="1"/>
</dbReference>
<evidence type="ECO:0000313" key="7">
    <source>
        <dbReference type="EMBL" id="KMZ71016.1"/>
    </source>
</evidence>
<protein>
    <recommendedName>
        <fullName evidence="6">BHLH domain-containing protein</fullName>
    </recommendedName>
</protein>
<feature type="region of interest" description="Disordered" evidence="5">
    <location>
        <begin position="193"/>
        <end position="218"/>
    </location>
</feature>
<evidence type="ECO:0000256" key="4">
    <source>
        <dbReference type="ARBA" id="ARBA00023163"/>
    </source>
</evidence>
<dbReference type="GO" id="GO:0046983">
    <property type="term" value="F:protein dimerization activity"/>
    <property type="evidence" value="ECO:0007669"/>
    <property type="project" value="InterPro"/>
</dbReference>
<dbReference type="STRING" id="29655.A0A0K9PPW8"/>